<evidence type="ECO:0000313" key="3">
    <source>
        <dbReference type="Proteomes" id="UP000051660"/>
    </source>
</evidence>
<sequence length="60" mass="7178">MNIFRTIARYLFPSEKQLYQWYKRVLPTDPDWLEPLWWIVAAALILALCALILFQVLHTS</sequence>
<keyword evidence="1" id="KW-0812">Transmembrane</keyword>
<keyword evidence="1" id="KW-1133">Transmembrane helix</keyword>
<dbReference type="AlphaFoldDB" id="A0A0R3MHG8"/>
<organism evidence="2 3">
    <name type="scientific">Bradyrhizobium lablabi</name>
    <dbReference type="NCBI Taxonomy" id="722472"/>
    <lineage>
        <taxon>Bacteria</taxon>
        <taxon>Pseudomonadati</taxon>
        <taxon>Pseudomonadota</taxon>
        <taxon>Alphaproteobacteria</taxon>
        <taxon>Hyphomicrobiales</taxon>
        <taxon>Nitrobacteraceae</taxon>
        <taxon>Bradyrhizobium</taxon>
    </lineage>
</organism>
<reference evidence="2 3" key="1">
    <citation type="submission" date="2014-03" db="EMBL/GenBank/DDBJ databases">
        <title>Bradyrhizobium valentinum sp. nov., isolated from effective nodules of Lupinus mariae-josephae, a lupine endemic of basic-lime soils in Eastern Spain.</title>
        <authorList>
            <person name="Duran D."/>
            <person name="Rey L."/>
            <person name="Navarro A."/>
            <person name="Busquets A."/>
            <person name="Imperial J."/>
            <person name="Ruiz-Argueso T."/>
        </authorList>
    </citation>
    <scope>NUCLEOTIDE SEQUENCE [LARGE SCALE GENOMIC DNA]</scope>
    <source>
        <strain evidence="2 3">CCBAU 23086</strain>
    </source>
</reference>
<evidence type="ECO:0000256" key="1">
    <source>
        <dbReference type="SAM" id="Phobius"/>
    </source>
</evidence>
<gene>
    <name evidence="2" type="ORF">CQ14_34615</name>
</gene>
<feature type="transmembrane region" description="Helical" evidence="1">
    <location>
        <begin position="36"/>
        <end position="57"/>
    </location>
</feature>
<protein>
    <submittedName>
        <fullName evidence="2">Uncharacterized protein</fullName>
    </submittedName>
</protein>
<proteinExistence type="predicted"/>
<dbReference type="EMBL" id="LLYB01000093">
    <property type="protein sequence ID" value="KRR19716.1"/>
    <property type="molecule type" value="Genomic_DNA"/>
</dbReference>
<name>A0A0R3MHG8_9BRAD</name>
<keyword evidence="1" id="KW-0472">Membrane</keyword>
<evidence type="ECO:0000313" key="2">
    <source>
        <dbReference type="EMBL" id="KRR19716.1"/>
    </source>
</evidence>
<accession>A0A0R3MHG8</accession>
<dbReference type="Proteomes" id="UP000051660">
    <property type="component" value="Unassembled WGS sequence"/>
</dbReference>
<comment type="caution">
    <text evidence="2">The sequence shown here is derived from an EMBL/GenBank/DDBJ whole genome shotgun (WGS) entry which is preliminary data.</text>
</comment>